<dbReference type="AlphaFoldDB" id="A0A1W2BVD9"/>
<dbReference type="Proteomes" id="UP000192738">
    <property type="component" value="Unassembled WGS sequence"/>
</dbReference>
<evidence type="ECO:0000313" key="2">
    <source>
        <dbReference type="Proteomes" id="UP000192738"/>
    </source>
</evidence>
<sequence length="43" mass="4915">MHADNIDFAALSTEELDTIKKFENEFATKHGSKVFLLAFNQNK</sequence>
<dbReference type="RefSeq" id="WP_281252392.1">
    <property type="nucleotide sequence ID" value="NZ_CP155572.1"/>
</dbReference>
<accession>A0A1W2BVD9</accession>
<name>A0A1W2BVD9_9FIRM</name>
<organism evidence="1 2">
    <name type="scientific">Sporomusa malonica</name>
    <dbReference type="NCBI Taxonomy" id="112901"/>
    <lineage>
        <taxon>Bacteria</taxon>
        <taxon>Bacillati</taxon>
        <taxon>Bacillota</taxon>
        <taxon>Negativicutes</taxon>
        <taxon>Selenomonadales</taxon>
        <taxon>Sporomusaceae</taxon>
        <taxon>Sporomusa</taxon>
    </lineage>
</organism>
<proteinExistence type="predicted"/>
<keyword evidence="2" id="KW-1185">Reference proteome</keyword>
<gene>
    <name evidence="1" type="ORF">SAMN04488500_108203</name>
</gene>
<reference evidence="1 2" key="1">
    <citation type="submission" date="2017-04" db="EMBL/GenBank/DDBJ databases">
        <authorList>
            <person name="Afonso C.L."/>
            <person name="Miller P.J."/>
            <person name="Scott M.A."/>
            <person name="Spackman E."/>
            <person name="Goraichik I."/>
            <person name="Dimitrov K.M."/>
            <person name="Suarez D.L."/>
            <person name="Swayne D.E."/>
        </authorList>
    </citation>
    <scope>NUCLEOTIDE SEQUENCE [LARGE SCALE GENOMIC DNA]</scope>
    <source>
        <strain evidence="1 2">DSM 5090</strain>
    </source>
</reference>
<evidence type="ECO:0000313" key="1">
    <source>
        <dbReference type="EMBL" id="SMC76965.1"/>
    </source>
</evidence>
<dbReference type="EMBL" id="FWXI01000008">
    <property type="protein sequence ID" value="SMC76965.1"/>
    <property type="molecule type" value="Genomic_DNA"/>
</dbReference>
<dbReference type="STRING" id="112901.SAMN04488500_108203"/>
<protein>
    <submittedName>
        <fullName evidence="1">Uncharacterized protein</fullName>
    </submittedName>
</protein>